<keyword evidence="1" id="KW-0812">Transmembrane</keyword>
<protein>
    <submittedName>
        <fullName evidence="2">Uncharacterized protein</fullName>
    </submittedName>
</protein>
<evidence type="ECO:0000256" key="1">
    <source>
        <dbReference type="SAM" id="Phobius"/>
    </source>
</evidence>
<feature type="transmembrane region" description="Helical" evidence="1">
    <location>
        <begin position="94"/>
        <end position="115"/>
    </location>
</feature>
<organism evidence="2 3">
    <name type="scientific">Agrococcus baldri</name>
    <dbReference type="NCBI Taxonomy" id="153730"/>
    <lineage>
        <taxon>Bacteria</taxon>
        <taxon>Bacillati</taxon>
        <taxon>Actinomycetota</taxon>
        <taxon>Actinomycetes</taxon>
        <taxon>Micrococcales</taxon>
        <taxon>Microbacteriaceae</taxon>
        <taxon>Agrococcus</taxon>
    </lineage>
</organism>
<gene>
    <name evidence="2" type="ORF">SAMN04487783_1199</name>
</gene>
<evidence type="ECO:0000313" key="2">
    <source>
        <dbReference type="EMBL" id="SFS09026.1"/>
    </source>
</evidence>
<dbReference type="Proteomes" id="UP000198506">
    <property type="component" value="Unassembled WGS sequence"/>
</dbReference>
<evidence type="ECO:0000313" key="3">
    <source>
        <dbReference type="Proteomes" id="UP000198506"/>
    </source>
</evidence>
<feature type="transmembrane region" description="Helical" evidence="1">
    <location>
        <begin position="40"/>
        <end position="61"/>
    </location>
</feature>
<reference evidence="2 3" key="1">
    <citation type="submission" date="2016-10" db="EMBL/GenBank/DDBJ databases">
        <authorList>
            <person name="Varghese N."/>
            <person name="Submissions S."/>
        </authorList>
    </citation>
    <scope>NUCLEOTIDE SEQUENCE [LARGE SCALE GENOMIC DNA]</scope>
    <source>
        <strain evidence="2 3">IAM 15147</strain>
    </source>
</reference>
<keyword evidence="1" id="KW-0472">Membrane</keyword>
<keyword evidence="1" id="KW-1133">Transmembrane helix</keyword>
<dbReference type="EMBL" id="FOZN01000002">
    <property type="protein sequence ID" value="SFS09026.1"/>
    <property type="molecule type" value="Genomic_DNA"/>
</dbReference>
<sequence length="147" mass="15016">MQHDPRSGARERGPIMHRTAPEAAPMVAGRATGWGSRRNAAVGIGMLVLGLIAALAALIALGTRIFPAFVAARETGGDAATYFFMGTAGSVGELVLVIALIVLVPVAVVVAWLGYRRVTDDGPSLAGVHQANSPNAVLNNIGAGSGY</sequence>
<proteinExistence type="predicted"/>
<keyword evidence="3" id="KW-1185">Reference proteome</keyword>
<dbReference type="RefSeq" id="WP_092916876.1">
    <property type="nucleotide sequence ID" value="NZ_FOZN01000002.1"/>
</dbReference>
<name>A0AA94HM92_9MICO</name>
<dbReference type="AlphaFoldDB" id="A0AA94HM92"/>
<accession>A0AA94HM92</accession>
<comment type="caution">
    <text evidence="2">The sequence shown here is derived from an EMBL/GenBank/DDBJ whole genome shotgun (WGS) entry which is preliminary data.</text>
</comment>